<dbReference type="PROSITE" id="PS51202">
    <property type="entry name" value="RCK_C"/>
    <property type="match status" value="2"/>
</dbReference>
<dbReference type="InterPro" id="IPR031312">
    <property type="entry name" value="Na/sul_symport_CS"/>
</dbReference>
<dbReference type="InterPro" id="IPR006037">
    <property type="entry name" value="RCK_C"/>
</dbReference>
<feature type="transmembrane region" description="Helical" evidence="7">
    <location>
        <begin position="398"/>
        <end position="415"/>
    </location>
</feature>
<feature type="transmembrane region" description="Helical" evidence="7">
    <location>
        <begin position="568"/>
        <end position="588"/>
    </location>
</feature>
<evidence type="ECO:0000256" key="3">
    <source>
        <dbReference type="ARBA" id="ARBA00022692"/>
    </source>
</evidence>
<evidence type="ECO:0000256" key="5">
    <source>
        <dbReference type="ARBA" id="ARBA00022989"/>
    </source>
</evidence>
<comment type="subcellular location">
    <subcellularLocation>
        <location evidence="1">Membrane</location>
        <topology evidence="1">Multi-pass membrane protein</topology>
    </subcellularLocation>
</comment>
<evidence type="ECO:0000313" key="10">
    <source>
        <dbReference type="Proteomes" id="UP000237819"/>
    </source>
</evidence>
<evidence type="ECO:0000256" key="6">
    <source>
        <dbReference type="ARBA" id="ARBA00023136"/>
    </source>
</evidence>
<dbReference type="PROSITE" id="PS01271">
    <property type="entry name" value="NA_SULFATE"/>
    <property type="match status" value="1"/>
</dbReference>
<dbReference type="GO" id="GO:0008324">
    <property type="term" value="F:monoatomic cation transmembrane transporter activity"/>
    <property type="evidence" value="ECO:0007669"/>
    <property type="project" value="InterPro"/>
</dbReference>
<dbReference type="FunFam" id="3.30.70.1450:FF:000009">
    <property type="entry name" value="SLC13 family permease"/>
    <property type="match status" value="1"/>
</dbReference>
<evidence type="ECO:0000256" key="2">
    <source>
        <dbReference type="ARBA" id="ARBA00022448"/>
    </source>
</evidence>
<dbReference type="InterPro" id="IPR051679">
    <property type="entry name" value="DASS-Related_Transporters"/>
</dbReference>
<dbReference type="InterPro" id="IPR004680">
    <property type="entry name" value="Cit_transptr-like_dom"/>
</dbReference>
<feature type="transmembrane region" description="Helical" evidence="7">
    <location>
        <begin position="28"/>
        <end position="45"/>
    </location>
</feature>
<feature type="transmembrane region" description="Helical" evidence="7">
    <location>
        <begin position="421"/>
        <end position="438"/>
    </location>
</feature>
<accession>A0A2S8GTJ1</accession>
<feature type="transmembrane region" description="Helical" evidence="7">
    <location>
        <begin position="172"/>
        <end position="193"/>
    </location>
</feature>
<sequence>MEPAAWLTLAVVFAAFIAIVKNWSPPDLALLTAAALLGLAGIITPADAFDGFANAGMLTVAFLFVVAAGLRETGVLDFIGQRLLNGASSQRSVLARLAAIVLPASAFLNNTPIVAMFLPITLDWCRRRSVAPSKLLIPLSFLTILGGTCTLIGTSTNLVVHGLMVKAGMPGMGLFEIGMVGLPYAVIGTIYLMTIGRSLLPERVETMEQFGESRREYLVEMKVPADSRLAGKTIEEAGLRHLPGLFLIEIDRGGDIVPPVDPQETLKAEDHLVFTGVVSSVVQLQQVAGLAPVDKAANLSARELTKRQMCEVVVSANSRLVGRSIRDADFRAAYGAAVLAVHRSGRRVEQKVGDIVLQPGDTLLLQTPSHFARAHRNDPAFYLVSDVQQWRPLRRHRAWIALPLFLALIVAMTTGWVSTNIAAALVAAAMVYAGCISAGEARRSIEWQVLITIAAAFGIGIAMEKSGAALAIAELLVNATDGAGPIVALAAVYITVSILTELITNNAVAVLMFPVCLKIAELSDASPRPFLMALALAASASFMTPIGYQTNMLVYGPGGYRFGDFLKVGAPLNILLGIVAVILIPWIWPF</sequence>
<dbReference type="PANTHER" id="PTHR43652">
    <property type="entry name" value="BASIC AMINO ACID ANTIPORTER YFCC-RELATED"/>
    <property type="match status" value="1"/>
</dbReference>
<dbReference type="GO" id="GO:0006813">
    <property type="term" value="P:potassium ion transport"/>
    <property type="evidence" value="ECO:0007669"/>
    <property type="project" value="InterPro"/>
</dbReference>
<evidence type="ECO:0000256" key="7">
    <source>
        <dbReference type="SAM" id="Phobius"/>
    </source>
</evidence>
<feature type="domain" description="RCK C-terminal" evidence="8">
    <location>
        <begin position="205"/>
        <end position="290"/>
    </location>
</feature>
<dbReference type="Gene3D" id="3.30.70.1450">
    <property type="entry name" value="Regulator of K+ conductance, C-terminal domain"/>
    <property type="match status" value="2"/>
</dbReference>
<dbReference type="Pfam" id="PF02080">
    <property type="entry name" value="TrkA_C"/>
    <property type="match status" value="2"/>
</dbReference>
<dbReference type="OrthoDB" id="9765532at2"/>
<dbReference type="RefSeq" id="WP_105334009.1">
    <property type="nucleotide sequence ID" value="NZ_PUHZ01000004.1"/>
</dbReference>
<feature type="transmembrane region" description="Helical" evidence="7">
    <location>
        <begin position="529"/>
        <end position="548"/>
    </location>
</feature>
<keyword evidence="5 7" id="KW-1133">Transmembrane helix</keyword>
<dbReference type="EMBL" id="PUHZ01000004">
    <property type="protein sequence ID" value="PQO47747.1"/>
    <property type="molecule type" value="Genomic_DNA"/>
</dbReference>
<reference evidence="9 10" key="1">
    <citation type="submission" date="2018-02" db="EMBL/GenBank/DDBJ databases">
        <title>Comparative genomes isolates from brazilian mangrove.</title>
        <authorList>
            <person name="Araujo J.E."/>
            <person name="Taketani R.G."/>
            <person name="Silva M.C.P."/>
            <person name="Loureco M.V."/>
            <person name="Andreote F.D."/>
        </authorList>
    </citation>
    <scope>NUCLEOTIDE SEQUENCE [LARGE SCALE GENOMIC DNA]</scope>
    <source>
        <strain evidence="9 10">Nap-Phe MGV</strain>
    </source>
</reference>
<evidence type="ECO:0000259" key="8">
    <source>
        <dbReference type="PROSITE" id="PS51202"/>
    </source>
</evidence>
<evidence type="ECO:0000256" key="1">
    <source>
        <dbReference type="ARBA" id="ARBA00004141"/>
    </source>
</evidence>
<comment type="caution">
    <text evidence="9">The sequence shown here is derived from an EMBL/GenBank/DDBJ whole genome shotgun (WGS) entry which is preliminary data.</text>
</comment>
<feature type="transmembrane region" description="Helical" evidence="7">
    <location>
        <begin position="52"/>
        <end position="70"/>
    </location>
</feature>
<gene>
    <name evidence="9" type="ORF">C5Y93_03075</name>
</gene>
<keyword evidence="3 7" id="KW-0812">Transmembrane</keyword>
<keyword evidence="4" id="KW-0677">Repeat</keyword>
<protein>
    <submittedName>
        <fullName evidence="9">SLC13 family permease</fullName>
    </submittedName>
</protein>
<feature type="domain" description="RCK C-terminal" evidence="8">
    <location>
        <begin position="297"/>
        <end position="381"/>
    </location>
</feature>
<feature type="transmembrane region" description="Helical" evidence="7">
    <location>
        <begin position="450"/>
        <end position="473"/>
    </location>
</feature>
<proteinExistence type="predicted"/>
<dbReference type="SUPFAM" id="SSF116726">
    <property type="entry name" value="TrkA C-terminal domain-like"/>
    <property type="match status" value="2"/>
</dbReference>
<dbReference type="Proteomes" id="UP000237819">
    <property type="component" value="Unassembled WGS sequence"/>
</dbReference>
<feature type="transmembrane region" description="Helical" evidence="7">
    <location>
        <begin position="485"/>
        <end position="517"/>
    </location>
</feature>
<dbReference type="Pfam" id="PF03600">
    <property type="entry name" value="CitMHS"/>
    <property type="match status" value="1"/>
</dbReference>
<dbReference type="InterPro" id="IPR036721">
    <property type="entry name" value="RCK_C_sf"/>
</dbReference>
<name>A0A2S8GTJ1_9BACT</name>
<keyword evidence="6 7" id="KW-0472">Membrane</keyword>
<dbReference type="GO" id="GO:0005886">
    <property type="term" value="C:plasma membrane"/>
    <property type="evidence" value="ECO:0007669"/>
    <property type="project" value="TreeGrafter"/>
</dbReference>
<evidence type="ECO:0000313" key="9">
    <source>
        <dbReference type="EMBL" id="PQO47747.1"/>
    </source>
</evidence>
<dbReference type="AlphaFoldDB" id="A0A2S8GTJ1"/>
<evidence type="ECO:0000256" key="4">
    <source>
        <dbReference type="ARBA" id="ARBA00022737"/>
    </source>
</evidence>
<feature type="transmembrane region" description="Helical" evidence="7">
    <location>
        <begin position="139"/>
        <end position="160"/>
    </location>
</feature>
<dbReference type="PANTHER" id="PTHR43652:SF2">
    <property type="entry name" value="BASIC AMINO ACID ANTIPORTER YFCC-RELATED"/>
    <property type="match status" value="1"/>
</dbReference>
<organism evidence="9 10">
    <name type="scientific">Blastopirellula marina</name>
    <dbReference type="NCBI Taxonomy" id="124"/>
    <lineage>
        <taxon>Bacteria</taxon>
        <taxon>Pseudomonadati</taxon>
        <taxon>Planctomycetota</taxon>
        <taxon>Planctomycetia</taxon>
        <taxon>Pirellulales</taxon>
        <taxon>Pirellulaceae</taxon>
        <taxon>Blastopirellula</taxon>
    </lineage>
</organism>
<keyword evidence="2" id="KW-0813">Transport</keyword>